<feature type="chain" id="PRO_5045511489" evidence="6">
    <location>
        <begin position="20"/>
        <end position="468"/>
    </location>
</feature>
<dbReference type="InterPro" id="IPR002933">
    <property type="entry name" value="Peptidase_M20"/>
</dbReference>
<comment type="similarity">
    <text evidence="1">Belongs to the peptidase M20A family.</text>
</comment>
<sequence length="468" mass="49773">MRIPALLAAGLLFAGPASATERDSREGREAFSIYKSIVEMPTVKGRGQVPKMARALSAKLRAAGFAARDIEIVPVGETAGLIVTLRGTGARAPLLFLAHMDVVEAKAADWERDPFKLVEENGFLFGRGTSDNKLGVAQLTAAFIRLKREGYKPDRDLILAFSGDEETDMLSSQAIAERLSARKPAFAVNSDSGGGRADAAGKPLALSVQVAEKTFANIEVTVRNPGGHSARPRPDNAIYELADLLGRLRGNRFPIVIDEVTLGMLRDSAAQPNAKPELRAAVAALAANPKDPAALDYLTREQQLGSAFRTTCVPTLLSGGHADNALPQRATVNINCRIFPGVPIEQVRSELAAVGGNPEAEFRIAGTPLEAPPSPANPELFAALADAVADRAPGVPIMMVMTPGATDGKHFRARGIPTYGTGGDFTRRGEDSNAHGLNERIPVARFFESLDFWPRLMRRLSGGAVAAS</sequence>
<dbReference type="InterPro" id="IPR047177">
    <property type="entry name" value="Pept_M20A"/>
</dbReference>
<evidence type="ECO:0000313" key="8">
    <source>
        <dbReference type="EMBL" id="GAA4016461.1"/>
    </source>
</evidence>
<dbReference type="NCBIfam" id="NF006596">
    <property type="entry name" value="PRK09133.1"/>
    <property type="match status" value="1"/>
</dbReference>
<evidence type="ECO:0000256" key="1">
    <source>
        <dbReference type="ARBA" id="ARBA00006247"/>
    </source>
</evidence>
<keyword evidence="3" id="KW-0479">Metal-binding</keyword>
<dbReference type="Gene3D" id="1.10.150.900">
    <property type="match status" value="1"/>
</dbReference>
<dbReference type="SUPFAM" id="SSF53187">
    <property type="entry name" value="Zn-dependent exopeptidases"/>
    <property type="match status" value="1"/>
</dbReference>
<evidence type="ECO:0000256" key="6">
    <source>
        <dbReference type="SAM" id="SignalP"/>
    </source>
</evidence>
<dbReference type="Gene3D" id="3.40.630.10">
    <property type="entry name" value="Zn peptidases"/>
    <property type="match status" value="1"/>
</dbReference>
<feature type="domain" description="Peptidase M20 dimerisation" evidence="7">
    <location>
        <begin position="211"/>
        <end position="354"/>
    </location>
</feature>
<gene>
    <name evidence="8" type="ORF">GCM10022280_14370</name>
</gene>
<keyword evidence="4" id="KW-0378">Hydrolase</keyword>
<proteinExistence type="inferred from homology"/>
<evidence type="ECO:0000256" key="5">
    <source>
        <dbReference type="ARBA" id="ARBA00022833"/>
    </source>
</evidence>
<evidence type="ECO:0000256" key="3">
    <source>
        <dbReference type="ARBA" id="ARBA00022723"/>
    </source>
</evidence>
<dbReference type="RefSeq" id="WP_344706707.1">
    <property type="nucleotide sequence ID" value="NZ_BAABBQ010000001.1"/>
</dbReference>
<keyword evidence="5" id="KW-0862">Zinc</keyword>
<accession>A0ABP7STU6</accession>
<dbReference type="SUPFAM" id="SSF55031">
    <property type="entry name" value="Bacterial exopeptidase dimerisation domain"/>
    <property type="match status" value="1"/>
</dbReference>
<dbReference type="EMBL" id="BAABBQ010000001">
    <property type="protein sequence ID" value="GAA4016461.1"/>
    <property type="molecule type" value="Genomic_DNA"/>
</dbReference>
<evidence type="ECO:0000313" key="9">
    <source>
        <dbReference type="Proteomes" id="UP001500235"/>
    </source>
</evidence>
<organism evidence="8 9">
    <name type="scientific">Sphingomonas swuensis</name>
    <dbReference type="NCBI Taxonomy" id="977800"/>
    <lineage>
        <taxon>Bacteria</taxon>
        <taxon>Pseudomonadati</taxon>
        <taxon>Pseudomonadota</taxon>
        <taxon>Alphaproteobacteria</taxon>
        <taxon>Sphingomonadales</taxon>
        <taxon>Sphingomonadaceae</taxon>
        <taxon>Sphingomonas</taxon>
    </lineage>
</organism>
<dbReference type="PROSITE" id="PS00758">
    <property type="entry name" value="ARGE_DAPE_CPG2_1"/>
    <property type="match status" value="1"/>
</dbReference>
<name>A0ABP7STU6_9SPHN</name>
<dbReference type="Pfam" id="PF01546">
    <property type="entry name" value="Peptidase_M20"/>
    <property type="match status" value="1"/>
</dbReference>
<dbReference type="Gene3D" id="3.30.70.360">
    <property type="match status" value="1"/>
</dbReference>
<protein>
    <submittedName>
        <fullName evidence="8">M20/M25/M40 family metallo-hydrolase</fullName>
    </submittedName>
</protein>
<reference evidence="9" key="1">
    <citation type="journal article" date="2019" name="Int. J. Syst. Evol. Microbiol.">
        <title>The Global Catalogue of Microorganisms (GCM) 10K type strain sequencing project: providing services to taxonomists for standard genome sequencing and annotation.</title>
        <authorList>
            <consortium name="The Broad Institute Genomics Platform"/>
            <consortium name="The Broad Institute Genome Sequencing Center for Infectious Disease"/>
            <person name="Wu L."/>
            <person name="Ma J."/>
        </authorList>
    </citation>
    <scope>NUCLEOTIDE SEQUENCE [LARGE SCALE GENOMIC DNA]</scope>
    <source>
        <strain evidence="9">JCM 17563</strain>
    </source>
</reference>
<dbReference type="Proteomes" id="UP001500235">
    <property type="component" value="Unassembled WGS sequence"/>
</dbReference>
<evidence type="ECO:0000259" key="7">
    <source>
        <dbReference type="Pfam" id="PF07687"/>
    </source>
</evidence>
<dbReference type="Pfam" id="PF07687">
    <property type="entry name" value="M20_dimer"/>
    <property type="match status" value="1"/>
</dbReference>
<feature type="signal peptide" evidence="6">
    <location>
        <begin position="1"/>
        <end position="19"/>
    </location>
</feature>
<keyword evidence="2" id="KW-0645">Protease</keyword>
<evidence type="ECO:0000256" key="4">
    <source>
        <dbReference type="ARBA" id="ARBA00022801"/>
    </source>
</evidence>
<evidence type="ECO:0000256" key="2">
    <source>
        <dbReference type="ARBA" id="ARBA00022670"/>
    </source>
</evidence>
<dbReference type="InterPro" id="IPR001261">
    <property type="entry name" value="ArgE/DapE_CS"/>
</dbReference>
<keyword evidence="6" id="KW-0732">Signal</keyword>
<keyword evidence="9" id="KW-1185">Reference proteome</keyword>
<comment type="caution">
    <text evidence="8">The sequence shown here is derived from an EMBL/GenBank/DDBJ whole genome shotgun (WGS) entry which is preliminary data.</text>
</comment>
<dbReference type="InterPro" id="IPR011650">
    <property type="entry name" value="Peptidase_M20_dimer"/>
</dbReference>
<dbReference type="InterPro" id="IPR036264">
    <property type="entry name" value="Bact_exopeptidase_dim_dom"/>
</dbReference>
<dbReference type="PANTHER" id="PTHR45962">
    <property type="entry name" value="N-FATTY-ACYL-AMINO ACID SYNTHASE/HYDROLASE PM20D1"/>
    <property type="match status" value="1"/>
</dbReference>
<dbReference type="PANTHER" id="PTHR45962:SF1">
    <property type="entry name" value="N-FATTY-ACYL-AMINO ACID SYNTHASE_HYDROLASE PM20D1"/>
    <property type="match status" value="1"/>
</dbReference>